<dbReference type="GO" id="GO:0016787">
    <property type="term" value="F:hydrolase activity"/>
    <property type="evidence" value="ECO:0007669"/>
    <property type="project" value="UniProtKB-KW"/>
</dbReference>
<dbReference type="EMBL" id="DYZA01000151">
    <property type="protein sequence ID" value="HJD97470.1"/>
    <property type="molecule type" value="Genomic_DNA"/>
</dbReference>
<evidence type="ECO:0000313" key="2">
    <source>
        <dbReference type="Proteomes" id="UP000698963"/>
    </source>
</evidence>
<accession>A0A921AW84</accession>
<dbReference type="AlphaFoldDB" id="A0A921AW84"/>
<comment type="caution">
    <text evidence="1">The sequence shown here is derived from an EMBL/GenBank/DDBJ whole genome shotgun (WGS) entry which is preliminary data.</text>
</comment>
<reference evidence="1" key="1">
    <citation type="journal article" date="2021" name="PeerJ">
        <title>Extensive microbial diversity within the chicken gut microbiome revealed by metagenomics and culture.</title>
        <authorList>
            <person name="Gilroy R."/>
            <person name="Ravi A."/>
            <person name="Getino M."/>
            <person name="Pursley I."/>
            <person name="Horton D.L."/>
            <person name="Alikhan N.F."/>
            <person name="Baker D."/>
            <person name="Gharbi K."/>
            <person name="Hall N."/>
            <person name="Watson M."/>
            <person name="Adriaenssens E.M."/>
            <person name="Foster-Nyarko E."/>
            <person name="Jarju S."/>
            <person name="Secka A."/>
            <person name="Antonio M."/>
            <person name="Oren A."/>
            <person name="Chaudhuri R.R."/>
            <person name="La Ragione R."/>
            <person name="Hildebrand F."/>
            <person name="Pallen M.J."/>
        </authorList>
    </citation>
    <scope>NUCLEOTIDE SEQUENCE</scope>
    <source>
        <strain evidence="1">ChiGjej2B2-19336</strain>
    </source>
</reference>
<dbReference type="Pfam" id="PF04307">
    <property type="entry name" value="YdjM"/>
    <property type="match status" value="1"/>
</dbReference>
<dbReference type="InterPro" id="IPR007404">
    <property type="entry name" value="YdjM-like"/>
</dbReference>
<protein>
    <submittedName>
        <fullName evidence="1">Metal-dependent hydrolase</fullName>
    </submittedName>
</protein>
<dbReference type="Proteomes" id="UP000698963">
    <property type="component" value="Unassembled WGS sequence"/>
</dbReference>
<evidence type="ECO:0000313" key="1">
    <source>
        <dbReference type="EMBL" id="HJD97470.1"/>
    </source>
</evidence>
<dbReference type="RefSeq" id="WP_304122524.1">
    <property type="nucleotide sequence ID" value="NZ_DYZA01000151.1"/>
</dbReference>
<proteinExistence type="predicted"/>
<keyword evidence="1" id="KW-0378">Hydrolase</keyword>
<reference evidence="1" key="2">
    <citation type="submission" date="2021-09" db="EMBL/GenBank/DDBJ databases">
        <authorList>
            <person name="Gilroy R."/>
        </authorList>
    </citation>
    <scope>NUCLEOTIDE SEQUENCE</scope>
    <source>
        <strain evidence="1">ChiGjej2B2-19336</strain>
    </source>
</reference>
<organism evidence="1 2">
    <name type="scientific">Mailhella massiliensis</name>
    <dbReference type="NCBI Taxonomy" id="1903261"/>
    <lineage>
        <taxon>Bacteria</taxon>
        <taxon>Pseudomonadati</taxon>
        <taxon>Thermodesulfobacteriota</taxon>
        <taxon>Desulfovibrionia</taxon>
        <taxon>Desulfovibrionales</taxon>
        <taxon>Desulfovibrionaceae</taxon>
        <taxon>Mailhella</taxon>
    </lineage>
</organism>
<sequence length="156" mass="17252">MKWITHQSAALMAAFSVGLPLAGIAAAWAGSVMPDVLDQRAANRAFFRQKKFNQVHRKASHWFGWWLALWAWSLTGQLGPLPDALVGGFGFGALTHVLLDMCTTHGVPLLPFGNTRFSLKICSTGSFGEYAILIMSVLVFWVAKKPELLHFHVPLY</sequence>
<name>A0A921AW84_9BACT</name>
<gene>
    <name evidence="1" type="ORF">K8W16_07480</name>
</gene>